<evidence type="ECO:0000256" key="6">
    <source>
        <dbReference type="ARBA" id="ARBA00048573"/>
    </source>
</evidence>
<dbReference type="GO" id="GO:0005829">
    <property type="term" value="C:cytosol"/>
    <property type="evidence" value="ECO:0007669"/>
    <property type="project" value="TreeGrafter"/>
</dbReference>
<dbReference type="HAMAP" id="MF_00252">
    <property type="entry name" value="Lys_tRNA_synth_class2"/>
    <property type="match status" value="1"/>
</dbReference>
<sequence length="489" mass="55621">MELNELQQQRLAKLERLRAAGLDPFPPRSQRTHSIAAVLEQIDALIEGGERVTVAGRIMGARRIMGKLAFAHIADETGTIQLWVSRADLGEEWFARFRDDLDTFDIVEVSGTLRRTKTGEPSVFVEQMAVLAKSLNPPPEKWHGLTDVEARLRERYLDLIVNDEVRQIFRTRAKIITAMRHFLDERGFLEVETPALQPVYGGASARPFVTHHNQLKQQLYLRIADELYLKRLIVGGMGKVYEISKDFRNEGVDRTHNTEFTMMECYQAFADYNDIMALVEEMFRAIVQAVHGTTTIEYQGQTIDFGKRWDRVSIPEAIVEKTGIDIMQITELVPLQQAIRAAGLKVDNKPSWGKQVDELFSEYIQPLLIQPTFIIDHPVPLSPLAKKRPDQPLLTERFEPIIAGMEMGNAFSELNDPLDQEQRFLEQGRAYDAGDDEAQQMDTDYINALMYGMPPTGGLGIGVDRVVMLLTNQSTIREVVLFPHLRQTE</sequence>
<feature type="binding site" evidence="7">
    <location>
        <position position="406"/>
    </location>
    <ligand>
        <name>Mg(2+)</name>
        <dbReference type="ChEBI" id="CHEBI:18420"/>
        <label>1</label>
    </ligand>
</feature>
<keyword evidence="5 7" id="KW-0030">Aminoacyl-tRNA synthetase</keyword>
<dbReference type="GO" id="GO:0006430">
    <property type="term" value="P:lysyl-tRNA aminoacylation"/>
    <property type="evidence" value="ECO:0007669"/>
    <property type="project" value="UniProtKB-UniRule"/>
</dbReference>
<evidence type="ECO:0000256" key="1">
    <source>
        <dbReference type="ARBA" id="ARBA00022598"/>
    </source>
</evidence>
<dbReference type="GO" id="GO:0004824">
    <property type="term" value="F:lysine-tRNA ligase activity"/>
    <property type="evidence" value="ECO:0007669"/>
    <property type="project" value="UniProtKB-UniRule"/>
</dbReference>
<evidence type="ECO:0000256" key="2">
    <source>
        <dbReference type="ARBA" id="ARBA00022723"/>
    </source>
</evidence>
<dbReference type="InterPro" id="IPR002313">
    <property type="entry name" value="Lys-tRNA-ligase_II"/>
</dbReference>
<comment type="caution">
    <text evidence="10">The sequence shown here is derived from an EMBL/GenBank/DDBJ whole genome shotgun (WGS) entry which is preliminary data.</text>
</comment>
<dbReference type="InterPro" id="IPR044136">
    <property type="entry name" value="Lys-tRNA-ligase_II_N"/>
</dbReference>
<dbReference type="PANTHER" id="PTHR42918">
    <property type="entry name" value="LYSYL-TRNA SYNTHETASE"/>
    <property type="match status" value="1"/>
</dbReference>
<dbReference type="PRINTS" id="PR00982">
    <property type="entry name" value="TRNASYNTHLYS"/>
</dbReference>
<dbReference type="PATRIC" id="fig|186479.3.peg.8973"/>
<dbReference type="InterPro" id="IPR012340">
    <property type="entry name" value="NA-bd_OB-fold"/>
</dbReference>
<dbReference type="Gene3D" id="3.30.930.10">
    <property type="entry name" value="Bira Bifunctional Protein, Domain 2"/>
    <property type="match status" value="1"/>
</dbReference>
<name>A0A0P9DGG2_9CHLR</name>
<dbReference type="GO" id="GO:0000049">
    <property type="term" value="F:tRNA binding"/>
    <property type="evidence" value="ECO:0007669"/>
    <property type="project" value="TreeGrafter"/>
</dbReference>
<protein>
    <recommendedName>
        <fullName evidence="7">Lysine--tRNA ligase</fullName>
        <ecNumber evidence="7">6.1.1.6</ecNumber>
    </recommendedName>
    <alternativeName>
        <fullName evidence="7">Lysyl-tRNA synthetase</fullName>
        <shortName evidence="7">LysRS</shortName>
    </alternativeName>
</protein>
<dbReference type="PROSITE" id="PS50862">
    <property type="entry name" value="AA_TRNA_LIGASE_II"/>
    <property type="match status" value="1"/>
</dbReference>
<dbReference type="InterPro" id="IPR004365">
    <property type="entry name" value="NA-bd_OB_tRNA"/>
</dbReference>
<dbReference type="EC" id="6.1.1.6" evidence="7"/>
<keyword evidence="1 7" id="KW-0436">Ligase</keyword>
<dbReference type="SUPFAM" id="SSF55681">
    <property type="entry name" value="Class II aaRS and biotin synthetases"/>
    <property type="match status" value="1"/>
</dbReference>
<keyword evidence="11" id="KW-1185">Reference proteome</keyword>
<comment type="cofactor">
    <cofactor evidence="7 8">
        <name>Mg(2+)</name>
        <dbReference type="ChEBI" id="CHEBI:18420"/>
    </cofactor>
    <text evidence="7 8">Binds 3 Mg(2+) ions per subunit.</text>
</comment>
<dbReference type="InterPro" id="IPR006195">
    <property type="entry name" value="aa-tRNA-synth_II"/>
</dbReference>
<keyword evidence="3 7" id="KW-0547">Nucleotide-binding</keyword>
<dbReference type="SUPFAM" id="SSF50249">
    <property type="entry name" value="Nucleic acid-binding proteins"/>
    <property type="match status" value="1"/>
</dbReference>
<evidence type="ECO:0000313" key="11">
    <source>
        <dbReference type="Proteomes" id="UP000050509"/>
    </source>
</evidence>
<dbReference type="PANTHER" id="PTHR42918:SF15">
    <property type="entry name" value="LYSINE--TRNA LIGASE, CHLOROPLASTIC_MITOCHONDRIAL"/>
    <property type="match status" value="1"/>
</dbReference>
<dbReference type="Pfam" id="PF00152">
    <property type="entry name" value="tRNA-synt_2"/>
    <property type="match status" value="1"/>
</dbReference>
<feature type="binding site" evidence="7">
    <location>
        <position position="406"/>
    </location>
    <ligand>
        <name>Mg(2+)</name>
        <dbReference type="ChEBI" id="CHEBI:18420"/>
        <label>2</label>
    </ligand>
</feature>
<dbReference type="EMBL" id="LJCR01000548">
    <property type="protein sequence ID" value="KPV52422.1"/>
    <property type="molecule type" value="Genomic_DNA"/>
</dbReference>
<comment type="subunit">
    <text evidence="7">Homodimer.</text>
</comment>
<dbReference type="NCBIfam" id="TIGR00499">
    <property type="entry name" value="lysS_bact"/>
    <property type="match status" value="1"/>
</dbReference>
<dbReference type="GO" id="GO:0000287">
    <property type="term" value="F:magnesium ion binding"/>
    <property type="evidence" value="ECO:0007669"/>
    <property type="project" value="UniProtKB-UniRule"/>
</dbReference>
<organism evidence="10 11">
    <name type="scientific">Kouleothrix aurantiaca</name>
    <dbReference type="NCBI Taxonomy" id="186479"/>
    <lineage>
        <taxon>Bacteria</taxon>
        <taxon>Bacillati</taxon>
        <taxon>Chloroflexota</taxon>
        <taxon>Chloroflexia</taxon>
        <taxon>Chloroflexales</taxon>
        <taxon>Roseiflexineae</taxon>
        <taxon>Roseiflexaceae</taxon>
        <taxon>Kouleothrix</taxon>
    </lineage>
</organism>
<evidence type="ECO:0000256" key="3">
    <source>
        <dbReference type="ARBA" id="ARBA00022741"/>
    </source>
</evidence>
<reference evidence="10 11" key="1">
    <citation type="submission" date="2015-09" db="EMBL/GenBank/DDBJ databases">
        <title>Draft genome sequence of Kouleothrix aurantiaca JCM 19913.</title>
        <authorList>
            <person name="Hemp J."/>
        </authorList>
    </citation>
    <scope>NUCLEOTIDE SEQUENCE [LARGE SCALE GENOMIC DNA]</scope>
    <source>
        <strain evidence="10 11">COM-B</strain>
    </source>
</reference>
<dbReference type="Proteomes" id="UP000050509">
    <property type="component" value="Unassembled WGS sequence"/>
</dbReference>
<dbReference type="AlphaFoldDB" id="A0A0P9DGG2"/>
<dbReference type="InterPro" id="IPR018149">
    <property type="entry name" value="Lys-tRNA-synth_II_C"/>
</dbReference>
<dbReference type="Pfam" id="PF01336">
    <property type="entry name" value="tRNA_anti-codon"/>
    <property type="match status" value="1"/>
</dbReference>
<evidence type="ECO:0000256" key="4">
    <source>
        <dbReference type="ARBA" id="ARBA00022840"/>
    </source>
</evidence>
<proteinExistence type="inferred from homology"/>
<keyword evidence="7 8" id="KW-0460">Magnesium</keyword>
<evidence type="ECO:0000313" key="10">
    <source>
        <dbReference type="EMBL" id="KPV52422.1"/>
    </source>
</evidence>
<feature type="domain" description="Aminoacyl-transfer RNA synthetases class-II family profile" evidence="9">
    <location>
        <begin position="169"/>
        <end position="483"/>
    </location>
</feature>
<accession>A0A0P9DGG2</accession>
<evidence type="ECO:0000256" key="8">
    <source>
        <dbReference type="RuleBase" id="RU000336"/>
    </source>
</evidence>
<evidence type="ECO:0000259" key="9">
    <source>
        <dbReference type="PROSITE" id="PS50862"/>
    </source>
</evidence>
<comment type="subcellular location">
    <subcellularLocation>
        <location evidence="7">Cytoplasm</location>
    </subcellularLocation>
</comment>
<evidence type="ECO:0000256" key="5">
    <source>
        <dbReference type="ARBA" id="ARBA00023146"/>
    </source>
</evidence>
<dbReference type="NCBIfam" id="NF001756">
    <property type="entry name" value="PRK00484.1"/>
    <property type="match status" value="1"/>
</dbReference>
<keyword evidence="4 7" id="KW-0067">ATP-binding</keyword>
<keyword evidence="7" id="KW-0963">Cytoplasm</keyword>
<comment type="catalytic activity">
    <reaction evidence="6 7 8">
        <text>tRNA(Lys) + L-lysine + ATP = L-lysyl-tRNA(Lys) + AMP + diphosphate</text>
        <dbReference type="Rhea" id="RHEA:20792"/>
        <dbReference type="Rhea" id="RHEA-COMP:9696"/>
        <dbReference type="Rhea" id="RHEA-COMP:9697"/>
        <dbReference type="ChEBI" id="CHEBI:30616"/>
        <dbReference type="ChEBI" id="CHEBI:32551"/>
        <dbReference type="ChEBI" id="CHEBI:33019"/>
        <dbReference type="ChEBI" id="CHEBI:78442"/>
        <dbReference type="ChEBI" id="CHEBI:78529"/>
        <dbReference type="ChEBI" id="CHEBI:456215"/>
        <dbReference type="EC" id="6.1.1.6"/>
    </reaction>
</comment>
<dbReference type="InterPro" id="IPR004364">
    <property type="entry name" value="Aa-tRNA-synt_II"/>
</dbReference>
<evidence type="ECO:0000256" key="7">
    <source>
        <dbReference type="HAMAP-Rule" id="MF_00252"/>
    </source>
</evidence>
<dbReference type="CDD" id="cd00775">
    <property type="entry name" value="LysRS_core"/>
    <property type="match status" value="1"/>
</dbReference>
<keyword evidence="7" id="KW-0648">Protein biosynthesis</keyword>
<feature type="binding site" evidence="7">
    <location>
        <position position="399"/>
    </location>
    <ligand>
        <name>Mg(2+)</name>
        <dbReference type="ChEBI" id="CHEBI:18420"/>
        <label>1</label>
    </ligand>
</feature>
<dbReference type="GO" id="GO:0005524">
    <property type="term" value="F:ATP binding"/>
    <property type="evidence" value="ECO:0007669"/>
    <property type="project" value="UniProtKB-UniRule"/>
</dbReference>
<dbReference type="Gene3D" id="2.40.50.140">
    <property type="entry name" value="Nucleic acid-binding proteins"/>
    <property type="match status" value="1"/>
</dbReference>
<keyword evidence="2 7" id="KW-0479">Metal-binding</keyword>
<dbReference type="CDD" id="cd04322">
    <property type="entry name" value="LysRS_N"/>
    <property type="match status" value="1"/>
</dbReference>
<comment type="similarity">
    <text evidence="7">Belongs to the class-II aminoacyl-tRNA synthetase family.</text>
</comment>
<gene>
    <name evidence="7" type="primary">lysS</name>
    <name evidence="10" type="ORF">SE17_15585</name>
</gene>
<dbReference type="InterPro" id="IPR045864">
    <property type="entry name" value="aa-tRNA-synth_II/BPL/LPL"/>
</dbReference>